<comment type="catalytic activity">
    <reaction evidence="7">
        <text>urea + 2 H2O + H(+) = hydrogencarbonate + 2 NH4(+)</text>
        <dbReference type="Rhea" id="RHEA:20557"/>
        <dbReference type="ChEBI" id="CHEBI:15377"/>
        <dbReference type="ChEBI" id="CHEBI:15378"/>
        <dbReference type="ChEBI" id="CHEBI:16199"/>
        <dbReference type="ChEBI" id="CHEBI:17544"/>
        <dbReference type="ChEBI" id="CHEBI:28938"/>
        <dbReference type="EC" id="3.5.1.5"/>
    </reaction>
</comment>
<dbReference type="InterPro" id="IPR029754">
    <property type="entry name" value="Urease_Ni-bd"/>
</dbReference>
<dbReference type="SUPFAM" id="SSF51338">
    <property type="entry name" value="Composite domain of metallo-dependent hydrolases"/>
    <property type="match status" value="1"/>
</dbReference>
<gene>
    <name evidence="10" type="ORF">IFM53868_00587</name>
</gene>
<evidence type="ECO:0000256" key="5">
    <source>
        <dbReference type="ARBA" id="ARBA00022723"/>
    </source>
</evidence>
<dbReference type="InterPro" id="IPR050112">
    <property type="entry name" value="Urease_alpha_subunit"/>
</dbReference>
<dbReference type="NCBIfam" id="TIGR00192">
    <property type="entry name" value="urease_beta"/>
    <property type="match status" value="1"/>
</dbReference>
<dbReference type="SUPFAM" id="SSF54111">
    <property type="entry name" value="Urease, gamma-subunit"/>
    <property type="match status" value="1"/>
</dbReference>
<dbReference type="SUPFAM" id="SSF51556">
    <property type="entry name" value="Metallo-dependent hydrolases"/>
    <property type="match status" value="1"/>
</dbReference>
<dbReference type="InterPro" id="IPR005848">
    <property type="entry name" value="Urease_asu"/>
</dbReference>
<evidence type="ECO:0000256" key="7">
    <source>
        <dbReference type="PIRNR" id="PIRNR001222"/>
    </source>
</evidence>
<dbReference type="InterPro" id="IPR002019">
    <property type="entry name" value="Urease_beta-like"/>
</dbReference>
<dbReference type="CDD" id="cd00407">
    <property type="entry name" value="Urease_beta"/>
    <property type="match status" value="1"/>
</dbReference>
<dbReference type="InterPro" id="IPR011059">
    <property type="entry name" value="Metal-dep_hydrolase_composite"/>
</dbReference>
<dbReference type="PIRSF" id="PIRSF001222">
    <property type="entry name" value="Urease"/>
    <property type="match status" value="1"/>
</dbReference>
<keyword evidence="11" id="KW-1185">Reference proteome</keyword>
<evidence type="ECO:0000256" key="1">
    <source>
        <dbReference type="ARBA" id="ARBA00001948"/>
    </source>
</evidence>
<keyword evidence="5 7" id="KW-0479">Metal-binding</keyword>
<dbReference type="SUPFAM" id="SSF51278">
    <property type="entry name" value="Urease, beta-subunit"/>
    <property type="match status" value="1"/>
</dbReference>
<evidence type="ECO:0000256" key="2">
    <source>
        <dbReference type="ARBA" id="ARBA00004897"/>
    </source>
</evidence>
<dbReference type="Pfam" id="PF01979">
    <property type="entry name" value="Amidohydro_1"/>
    <property type="match status" value="1"/>
</dbReference>
<dbReference type="PRINTS" id="PR01752">
    <property type="entry name" value="UREASE"/>
</dbReference>
<dbReference type="Proteomes" id="UP000465266">
    <property type="component" value="Unassembled WGS sequence"/>
</dbReference>
<name>A0ABQ1A1U2_9EURO</name>
<dbReference type="HAMAP" id="MF_01953">
    <property type="entry name" value="Urease_alpha"/>
    <property type="match status" value="1"/>
</dbReference>
<evidence type="ECO:0000313" key="11">
    <source>
        <dbReference type="Proteomes" id="UP000465266"/>
    </source>
</evidence>
<evidence type="ECO:0000313" key="10">
    <source>
        <dbReference type="EMBL" id="GFF71532.1"/>
    </source>
</evidence>
<proteinExistence type="inferred from homology"/>
<dbReference type="EC" id="3.5.1.5" evidence="3 7"/>
<reference evidence="10 11" key="1">
    <citation type="submission" date="2020-01" db="EMBL/GenBank/DDBJ databases">
        <title>Draft genome sequence of Aspergillus udagawae IFM 53868.</title>
        <authorList>
            <person name="Takahashi H."/>
            <person name="Yaguchi T."/>
        </authorList>
    </citation>
    <scope>NUCLEOTIDE SEQUENCE [LARGE SCALE GENOMIC DNA]</scope>
    <source>
        <strain evidence="10 11">IFM 53868</strain>
    </source>
</reference>
<dbReference type="InterPro" id="IPR008221">
    <property type="entry name" value="Urease"/>
</dbReference>
<dbReference type="NCBIfam" id="NF009686">
    <property type="entry name" value="PRK13207.1"/>
    <property type="match status" value="1"/>
</dbReference>
<feature type="domain" description="Urease" evidence="9">
    <location>
        <begin position="403"/>
        <end position="824"/>
    </location>
</feature>
<comment type="cofactor">
    <cofactor evidence="1">
        <name>Ni cation</name>
        <dbReference type="ChEBI" id="CHEBI:25516"/>
    </cofactor>
</comment>
<dbReference type="Gene3D" id="3.30.280.10">
    <property type="entry name" value="Urease, gamma-like subunit"/>
    <property type="match status" value="1"/>
</dbReference>
<dbReference type="InterPro" id="IPR017951">
    <property type="entry name" value="Urease_asu_c"/>
</dbReference>
<dbReference type="Gene3D" id="3.20.20.140">
    <property type="entry name" value="Metal-dependent hydrolases"/>
    <property type="match status" value="2"/>
</dbReference>
<feature type="active site" description="Proton donor" evidence="8">
    <location>
        <position position="594"/>
    </location>
</feature>
<accession>A0ABQ1A1U2</accession>
<evidence type="ECO:0000256" key="6">
    <source>
        <dbReference type="ARBA" id="ARBA00022801"/>
    </source>
</evidence>
<dbReference type="InterPro" id="IPR011612">
    <property type="entry name" value="Urease_alpha_N_dom"/>
</dbReference>
<dbReference type="InterPro" id="IPR036461">
    <property type="entry name" value="Urease_betasu_sf"/>
</dbReference>
<dbReference type="PANTHER" id="PTHR43440:SF1">
    <property type="entry name" value="UREASE"/>
    <property type="match status" value="1"/>
</dbReference>
<dbReference type="InterPro" id="IPR002026">
    <property type="entry name" value="Urease_gamma/gamma-beta_su"/>
</dbReference>
<evidence type="ECO:0000256" key="3">
    <source>
        <dbReference type="ARBA" id="ARBA00012934"/>
    </source>
</evidence>
<dbReference type="Pfam" id="PF00449">
    <property type="entry name" value="Urease_alpha"/>
    <property type="match status" value="1"/>
</dbReference>
<dbReference type="CDD" id="cd00390">
    <property type="entry name" value="Urease_gamma"/>
    <property type="match status" value="1"/>
</dbReference>
<dbReference type="Pfam" id="PF00699">
    <property type="entry name" value="Urease_beta"/>
    <property type="match status" value="1"/>
</dbReference>
<comment type="pathway">
    <text evidence="2 7">Nitrogen metabolism; urea degradation; CO(2) and NH(3) from urea (urease route): step 1/1.</text>
</comment>
<evidence type="ECO:0000256" key="4">
    <source>
        <dbReference type="ARBA" id="ARBA00022596"/>
    </source>
</evidence>
<dbReference type="PROSITE" id="PS51368">
    <property type="entry name" value="UREASE_3"/>
    <property type="match status" value="1"/>
</dbReference>
<dbReference type="InterPro" id="IPR032466">
    <property type="entry name" value="Metal_Hydrolase"/>
</dbReference>
<evidence type="ECO:0000259" key="9">
    <source>
        <dbReference type="PROSITE" id="PS51368"/>
    </source>
</evidence>
<dbReference type="Gene3D" id="2.10.150.10">
    <property type="entry name" value="Urease, beta subunit"/>
    <property type="match status" value="1"/>
</dbReference>
<dbReference type="InterPro" id="IPR036463">
    <property type="entry name" value="Urease_gamma_sf"/>
</dbReference>
<dbReference type="PANTHER" id="PTHR43440">
    <property type="entry name" value="UREASE"/>
    <property type="match status" value="1"/>
</dbReference>
<evidence type="ECO:0000256" key="8">
    <source>
        <dbReference type="PROSITE-ProRule" id="PRU00700"/>
    </source>
</evidence>
<organism evidence="10 11">
    <name type="scientific">Aspergillus udagawae</name>
    <dbReference type="NCBI Taxonomy" id="91492"/>
    <lineage>
        <taxon>Eukaryota</taxon>
        <taxon>Fungi</taxon>
        <taxon>Dikarya</taxon>
        <taxon>Ascomycota</taxon>
        <taxon>Pezizomycotina</taxon>
        <taxon>Eurotiomycetes</taxon>
        <taxon>Eurotiomycetidae</taxon>
        <taxon>Eurotiales</taxon>
        <taxon>Aspergillaceae</taxon>
        <taxon>Aspergillus</taxon>
        <taxon>Aspergillus subgen. Fumigati</taxon>
    </lineage>
</organism>
<dbReference type="PROSITE" id="PS01120">
    <property type="entry name" value="UREASE_1"/>
    <property type="match status" value="1"/>
</dbReference>
<comment type="caution">
    <text evidence="10">The sequence shown here is derived from an EMBL/GenBank/DDBJ whole genome shotgun (WGS) entry which is preliminary data.</text>
</comment>
<keyword evidence="4 7" id="KW-0533">Nickel</keyword>
<dbReference type="Pfam" id="PF00547">
    <property type="entry name" value="Urease_gamma"/>
    <property type="match status" value="1"/>
</dbReference>
<dbReference type="InterPro" id="IPR006680">
    <property type="entry name" value="Amidohydro-rel"/>
</dbReference>
<feature type="binding site" evidence="8">
    <location>
        <position position="493"/>
    </location>
    <ligand>
        <name>substrate</name>
    </ligand>
</feature>
<sequence length="838" mass="91639">MHLIPRELDKLTIAHLGHLAQRRLSRGIRLNHAEAALIRDGHYAVADLMSLGRSILGRRHVRPSVWFTLRQLQVEGTFQTGTYLVTVQHSIAGEEGDLAKALYGSGLPVPPSDPFPSSDPADYDEEKAPGAIVLLKGKDGKPVPITLNEGRTRRCLEVTNCGSRPIQVGSHYHFIETNPKLLFNRIHSYGYRLDKPAGAPVRFEPGEKKVVNLVEIAGHRIIQGGNWIAPGKVDPGNIKEIEDRLRSKGFCHVDRPVTLPVPEPCVMEREKYCEMFGPTEGDLVRLGLTNLWVEVENDYRKSKYYGDECNFGGGKTIRDGMGQTSNGSSGGEKGYTCADTVITNALIIDHSGIFKADISIKDGKISGIGRAGNPDTMNDIDDGIIIGANTDVIAGENKIVTAGGIDTHIHFLDPGQVVEGLCNGLTTFLDGGTGPSTGSNATTCTPGPENIKRMIEACDDLPVNIGITGKGNNSCAEGLEEQILAGAVGLKIHEDWGATPAVIKQCLVVCDKYDVQCMIHTDTMNESGFVDQTLEAIGDRVIHTYHTEGAGGGHAPDIIRVIEHSNVLPASTNPTRPYTLNTVDEHLDMVMVAHHLSKEISEDVSFAESRIRAETIAAEDVLHEGQLPEDRKKYAHDVRVNNYRVNRYVSKYTINPAIAQGMSHLIRSVEKNKVADLVIWSPSSFGTKPLQVLKSGMITVSLGGDPNGSIPTIEPMMMRPQFAPHVPRTSIMFVSQASKEKVKNEYGLKKTIEAVKHCRTVDTKQIQPTPKPDPVPLSKKHMKYNSEMPKLEVDPETFTVKADGEVCDVAPATALPLTQDYYILRFRNRGYALSSVQM</sequence>
<dbReference type="EMBL" id="BLKG01000003">
    <property type="protein sequence ID" value="GFF71532.1"/>
    <property type="molecule type" value="Genomic_DNA"/>
</dbReference>
<keyword evidence="6 7" id="KW-0378">Hydrolase</keyword>
<protein>
    <recommendedName>
        <fullName evidence="3 7">Urease</fullName>
        <ecNumber evidence="3 7">3.5.1.5</ecNumber>
    </recommendedName>
    <alternativeName>
        <fullName evidence="7">Urea amidohydrolase</fullName>
    </alternativeName>
</protein>